<dbReference type="Proteomes" id="UP000229362">
    <property type="component" value="Unassembled WGS sequence"/>
</dbReference>
<dbReference type="InterPro" id="IPR015867">
    <property type="entry name" value="N-reg_PII/ATP_PRibTrfase_C"/>
</dbReference>
<proteinExistence type="predicted"/>
<dbReference type="InterPro" id="IPR036069">
    <property type="entry name" value="DUF34/NIF3_sf"/>
</dbReference>
<comment type="caution">
    <text evidence="1">The sequence shown here is derived from an EMBL/GenBank/DDBJ whole genome shotgun (WGS) entry which is preliminary data.</text>
</comment>
<dbReference type="SUPFAM" id="SSF102705">
    <property type="entry name" value="NIF3 (NGG1p interacting factor 3)-like"/>
    <property type="match status" value="1"/>
</dbReference>
<sequence length="110" mass="11820">MLQESAQVKIRVTVPQPHLAAVQTALAEAGAGSIGSYTHCSFSHPVTGRFLPGEGSNPTVGNVGKIEEVDEVLIEAVCHKDHIEAVYHAVVLAHPYEEPAIDIIPRFDIK</sequence>
<organism evidence="1 2">
    <name type="scientific">Candidatus Magasanikbacteria bacterium CG10_big_fil_rev_8_21_14_0_10_43_6</name>
    <dbReference type="NCBI Taxonomy" id="1974650"/>
    <lineage>
        <taxon>Bacteria</taxon>
        <taxon>Candidatus Magasanikiibacteriota</taxon>
    </lineage>
</organism>
<dbReference type="AlphaFoldDB" id="A0A2M6VZP7"/>
<dbReference type="Gene3D" id="3.30.70.120">
    <property type="match status" value="1"/>
</dbReference>
<reference evidence="2" key="1">
    <citation type="submission" date="2017-09" db="EMBL/GenBank/DDBJ databases">
        <title>Depth-based differentiation of microbial function through sediment-hosted aquifers and enrichment of novel symbionts in the deep terrestrial subsurface.</title>
        <authorList>
            <person name="Probst A.J."/>
            <person name="Ladd B."/>
            <person name="Jarett J.K."/>
            <person name="Geller-Mcgrath D.E."/>
            <person name="Sieber C.M.K."/>
            <person name="Emerson J.B."/>
            <person name="Anantharaman K."/>
            <person name="Thomas B.C."/>
            <person name="Malmstrom R."/>
            <person name="Stieglmeier M."/>
            <person name="Klingl A."/>
            <person name="Woyke T."/>
            <person name="Ryan C.M."/>
            <person name="Banfield J.F."/>
        </authorList>
    </citation>
    <scope>NUCLEOTIDE SEQUENCE [LARGE SCALE GENOMIC DNA]</scope>
</reference>
<dbReference type="EMBL" id="PFBZ01000230">
    <property type="protein sequence ID" value="PIT86037.1"/>
    <property type="molecule type" value="Genomic_DNA"/>
</dbReference>
<evidence type="ECO:0000313" key="2">
    <source>
        <dbReference type="Proteomes" id="UP000229362"/>
    </source>
</evidence>
<evidence type="ECO:0008006" key="3">
    <source>
        <dbReference type="Google" id="ProtNLM"/>
    </source>
</evidence>
<evidence type="ECO:0000313" key="1">
    <source>
        <dbReference type="EMBL" id="PIT86037.1"/>
    </source>
</evidence>
<name>A0A2M6VZP7_9BACT</name>
<dbReference type="PANTHER" id="PTHR41774:SF1">
    <property type="entry name" value="NGG1P INTERACTING FACTOR NIF3"/>
    <property type="match status" value="1"/>
</dbReference>
<protein>
    <recommendedName>
        <fullName evidence="3">Cytochrome C biogenesis protein</fullName>
    </recommendedName>
</protein>
<gene>
    <name evidence="1" type="ORF">COU33_05390</name>
</gene>
<dbReference type="PANTHER" id="PTHR41774">
    <property type="match status" value="1"/>
</dbReference>
<accession>A0A2M6VZP7</accession>